<sequence>MLDSDAPLDSKIKAEKIHVDAVGEETEKVQGLTDEHREAKGEIDCGYDGDWDKETSNVETHGNEQIHANEQHVVTLGASIGDSSSQAEDE</sequence>
<dbReference type="HOGENOM" id="CLU_2442141_0_0_1"/>
<evidence type="ECO:0000313" key="1">
    <source>
        <dbReference type="EMBL" id="ESZ89525.1"/>
    </source>
</evidence>
<dbReference type="OrthoDB" id="3544285at2759"/>
<name>W9C4M4_SCLBF</name>
<comment type="caution">
    <text evidence="1">The sequence shown here is derived from an EMBL/GenBank/DDBJ whole genome shotgun (WGS) entry which is preliminary data.</text>
</comment>
<dbReference type="AlphaFoldDB" id="W9C4M4"/>
<accession>W9C4M4</accession>
<gene>
    <name evidence="1" type="ORF">SBOR_10087</name>
</gene>
<reference evidence="1 2" key="1">
    <citation type="journal article" date="2014" name="Genome Announc.">
        <title>Draft genome sequence of Sclerotinia borealis, a psychrophilic plant pathogenic fungus.</title>
        <authorList>
            <person name="Mardanov A.V."/>
            <person name="Beletsky A.V."/>
            <person name="Kadnikov V.V."/>
            <person name="Ignatov A.N."/>
            <person name="Ravin N.V."/>
        </authorList>
    </citation>
    <scope>NUCLEOTIDE SEQUENCE [LARGE SCALE GENOMIC DNA]</scope>
    <source>
        <strain evidence="2">F-4157</strain>
    </source>
</reference>
<protein>
    <submittedName>
        <fullName evidence="1">Uncharacterized protein</fullName>
    </submittedName>
</protein>
<keyword evidence="2" id="KW-1185">Reference proteome</keyword>
<dbReference type="EMBL" id="AYSA01000899">
    <property type="protein sequence ID" value="ESZ89525.1"/>
    <property type="molecule type" value="Genomic_DNA"/>
</dbReference>
<dbReference type="Proteomes" id="UP000019487">
    <property type="component" value="Unassembled WGS sequence"/>
</dbReference>
<organism evidence="1 2">
    <name type="scientific">Sclerotinia borealis (strain F-4128)</name>
    <dbReference type="NCBI Taxonomy" id="1432307"/>
    <lineage>
        <taxon>Eukaryota</taxon>
        <taxon>Fungi</taxon>
        <taxon>Dikarya</taxon>
        <taxon>Ascomycota</taxon>
        <taxon>Pezizomycotina</taxon>
        <taxon>Leotiomycetes</taxon>
        <taxon>Helotiales</taxon>
        <taxon>Sclerotiniaceae</taxon>
        <taxon>Sclerotinia</taxon>
    </lineage>
</organism>
<evidence type="ECO:0000313" key="2">
    <source>
        <dbReference type="Proteomes" id="UP000019487"/>
    </source>
</evidence>
<proteinExistence type="predicted"/>